<organism evidence="1 2">
    <name type="scientific">Terrimonas rubra</name>
    <dbReference type="NCBI Taxonomy" id="1035890"/>
    <lineage>
        <taxon>Bacteria</taxon>
        <taxon>Pseudomonadati</taxon>
        <taxon>Bacteroidota</taxon>
        <taxon>Chitinophagia</taxon>
        <taxon>Chitinophagales</taxon>
        <taxon>Chitinophagaceae</taxon>
        <taxon>Terrimonas</taxon>
    </lineage>
</organism>
<dbReference type="InterPro" id="IPR023393">
    <property type="entry name" value="START-like_dom_sf"/>
</dbReference>
<dbReference type="Gene3D" id="3.30.530.20">
    <property type="match status" value="1"/>
</dbReference>
<dbReference type="CDD" id="cd07820">
    <property type="entry name" value="SRPBCC_3"/>
    <property type="match status" value="1"/>
</dbReference>
<evidence type="ECO:0000313" key="1">
    <source>
        <dbReference type="EMBL" id="MFD2921658.1"/>
    </source>
</evidence>
<gene>
    <name evidence="1" type="ORF">ACFS6H_18205</name>
</gene>
<protein>
    <recommendedName>
        <fullName evidence="3">Ligand-binding SRPBCC domain-containing protein</fullName>
    </recommendedName>
</protein>
<keyword evidence="2" id="KW-1185">Reference proteome</keyword>
<evidence type="ECO:0000313" key="2">
    <source>
        <dbReference type="Proteomes" id="UP001597511"/>
    </source>
</evidence>
<dbReference type="SUPFAM" id="SSF55961">
    <property type="entry name" value="Bet v1-like"/>
    <property type="match status" value="1"/>
</dbReference>
<dbReference type="EMBL" id="JBHUOZ010000003">
    <property type="protein sequence ID" value="MFD2921658.1"/>
    <property type="molecule type" value="Genomic_DNA"/>
</dbReference>
<dbReference type="RefSeq" id="WP_386102397.1">
    <property type="nucleotide sequence ID" value="NZ_JBHUOZ010000003.1"/>
</dbReference>
<comment type="caution">
    <text evidence="1">The sequence shown here is derived from an EMBL/GenBank/DDBJ whole genome shotgun (WGS) entry which is preliminary data.</text>
</comment>
<name>A0ABW6A8L5_9BACT</name>
<accession>A0ABW6A8L5</accession>
<reference evidence="2" key="1">
    <citation type="journal article" date="2019" name="Int. J. Syst. Evol. Microbiol.">
        <title>The Global Catalogue of Microorganisms (GCM) 10K type strain sequencing project: providing services to taxonomists for standard genome sequencing and annotation.</title>
        <authorList>
            <consortium name="The Broad Institute Genomics Platform"/>
            <consortium name="The Broad Institute Genome Sequencing Center for Infectious Disease"/>
            <person name="Wu L."/>
            <person name="Ma J."/>
        </authorList>
    </citation>
    <scope>NUCLEOTIDE SEQUENCE [LARGE SCALE GENOMIC DNA]</scope>
    <source>
        <strain evidence="2">KCTC 23299</strain>
    </source>
</reference>
<proteinExistence type="predicted"/>
<evidence type="ECO:0008006" key="3">
    <source>
        <dbReference type="Google" id="ProtNLM"/>
    </source>
</evidence>
<dbReference type="Proteomes" id="UP001597511">
    <property type="component" value="Unassembled WGS sequence"/>
</dbReference>
<sequence length="152" mass="18253">MMQQLTQQQWLPISLPEAWQFFATPKNLNLITPPEMSFVIKNDLPNEMYEGLLIHYTIRPFLNIPFNWLTEITHIRPQQYFIDEQRFGPYKLWHHEHHFKEENNGVSMTDILYYDIGKSIAGRIAGSVYVHKQIKRIFAYRTQKLTEIFPDR</sequence>